<keyword evidence="1" id="KW-0472">Membrane</keyword>
<dbReference type="PANTHER" id="PTHR38409">
    <property type="entry name" value="MDM10-COMPLEMENTING PROTEIN 1"/>
    <property type="match status" value="1"/>
</dbReference>
<evidence type="ECO:0000256" key="1">
    <source>
        <dbReference type="SAM" id="Phobius"/>
    </source>
</evidence>
<dbReference type="PANTHER" id="PTHR38409:SF1">
    <property type="entry name" value="MITOCHONDRIAL ADAPTER PROTEIN MCP1"/>
    <property type="match status" value="1"/>
</dbReference>
<dbReference type="OrthoDB" id="10259513at2759"/>
<comment type="caution">
    <text evidence="2">The sequence shown here is derived from an EMBL/GenBank/DDBJ whole genome shotgun (WGS) entry which is preliminary data.</text>
</comment>
<gene>
    <name evidence="2" type="ORF">PNOK_0432400</name>
</gene>
<feature type="transmembrane region" description="Helical" evidence="1">
    <location>
        <begin position="203"/>
        <end position="223"/>
    </location>
</feature>
<protein>
    <recommendedName>
        <fullName evidence="4">Mitochondrial adapter protein MCP1 transmembrane domain-containing protein</fullName>
    </recommendedName>
</protein>
<dbReference type="SUPFAM" id="SSF81343">
    <property type="entry name" value="Fumarate reductase respiratory complex transmembrane subunits"/>
    <property type="match status" value="1"/>
</dbReference>
<evidence type="ECO:0000313" key="2">
    <source>
        <dbReference type="EMBL" id="PAV19390.1"/>
    </source>
</evidence>
<keyword evidence="1" id="KW-0812">Transmembrane</keyword>
<dbReference type="EMBL" id="NBII01000004">
    <property type="protein sequence ID" value="PAV19390.1"/>
    <property type="molecule type" value="Genomic_DNA"/>
</dbReference>
<dbReference type="InterPro" id="IPR034804">
    <property type="entry name" value="SQR/QFR_C/D"/>
</dbReference>
<name>A0A286UID8_9AGAM</name>
<proteinExistence type="predicted"/>
<dbReference type="InterPro" id="IPR039960">
    <property type="entry name" value="MCP1"/>
</dbReference>
<keyword evidence="3" id="KW-1185">Reference proteome</keyword>
<keyword evidence="1" id="KW-1133">Transmembrane helix</keyword>
<reference evidence="2 3" key="1">
    <citation type="journal article" date="2017" name="Mol. Ecol.">
        <title>Comparative and population genomic landscape of Phellinus noxius: A hypervariable fungus causing root rot in trees.</title>
        <authorList>
            <person name="Chung C.L."/>
            <person name="Lee T.J."/>
            <person name="Akiba M."/>
            <person name="Lee H.H."/>
            <person name="Kuo T.H."/>
            <person name="Liu D."/>
            <person name="Ke H.M."/>
            <person name="Yokoi T."/>
            <person name="Roa M.B."/>
            <person name="Lu M.J."/>
            <person name="Chang Y.Y."/>
            <person name="Ann P.J."/>
            <person name="Tsai J.N."/>
            <person name="Chen C.Y."/>
            <person name="Tzean S.S."/>
            <person name="Ota Y."/>
            <person name="Hattori T."/>
            <person name="Sahashi N."/>
            <person name="Liou R.F."/>
            <person name="Kikuchi T."/>
            <person name="Tsai I.J."/>
        </authorList>
    </citation>
    <scope>NUCLEOTIDE SEQUENCE [LARGE SCALE GENOMIC DNA]</scope>
    <source>
        <strain evidence="2 3">FFPRI411160</strain>
    </source>
</reference>
<accession>A0A286UID8</accession>
<dbReference type="Proteomes" id="UP000217199">
    <property type="component" value="Unassembled WGS sequence"/>
</dbReference>
<evidence type="ECO:0000313" key="3">
    <source>
        <dbReference type="Proteomes" id="UP000217199"/>
    </source>
</evidence>
<dbReference type="GO" id="GO:0055088">
    <property type="term" value="P:lipid homeostasis"/>
    <property type="evidence" value="ECO:0007669"/>
    <property type="project" value="InterPro"/>
</dbReference>
<sequence length="251" mass="27805">MEPTHSSPFPTKRSLNSKFLPYLTRAIHIPTPLLSTFLLIHLSAPILSNVGGSSYSSSVMLLGREYYQGSPNETLLVFGPLALHLSASLLKRILSPSPLTPPKSLLSKAGLASVLLLPVHILIHRFYPSDPSPPISSLGPGQLDYSFVQYALQNWPIRSTILYMALTSATIMHAIEGSSLLWKRYFTNPRSHSEENVQKGRNRRFIGIAGILATLSGLFTLWMEPIAMPLPSLLTRFDAILRNSLLFRSEI</sequence>
<feature type="transmembrane region" description="Helical" evidence="1">
    <location>
        <begin position="161"/>
        <end position="182"/>
    </location>
</feature>
<dbReference type="InParanoid" id="A0A286UID8"/>
<dbReference type="GO" id="GO:0016020">
    <property type="term" value="C:membrane"/>
    <property type="evidence" value="ECO:0007669"/>
    <property type="project" value="InterPro"/>
</dbReference>
<dbReference type="AlphaFoldDB" id="A0A286UID8"/>
<organism evidence="2 3">
    <name type="scientific">Pyrrhoderma noxium</name>
    <dbReference type="NCBI Taxonomy" id="2282107"/>
    <lineage>
        <taxon>Eukaryota</taxon>
        <taxon>Fungi</taxon>
        <taxon>Dikarya</taxon>
        <taxon>Basidiomycota</taxon>
        <taxon>Agaricomycotina</taxon>
        <taxon>Agaricomycetes</taxon>
        <taxon>Hymenochaetales</taxon>
        <taxon>Hymenochaetaceae</taxon>
        <taxon>Pyrrhoderma</taxon>
    </lineage>
</organism>
<evidence type="ECO:0008006" key="4">
    <source>
        <dbReference type="Google" id="ProtNLM"/>
    </source>
</evidence>